<dbReference type="EMBL" id="CWGI01000001">
    <property type="protein sequence ID" value="CRX36879.1"/>
    <property type="molecule type" value="Genomic_DNA"/>
</dbReference>
<evidence type="ECO:0000256" key="11">
    <source>
        <dbReference type="RuleBase" id="RU000537"/>
    </source>
</evidence>
<dbReference type="SUPFAM" id="SSF103491">
    <property type="entry name" value="Preprotein translocase SecY subunit"/>
    <property type="match status" value="1"/>
</dbReference>
<dbReference type="Proteomes" id="UP000242141">
    <property type="component" value="Unassembled WGS sequence"/>
</dbReference>
<evidence type="ECO:0000256" key="4">
    <source>
        <dbReference type="ARBA" id="ARBA00022692"/>
    </source>
</evidence>
<comment type="similarity">
    <text evidence="2 10 13">Belongs to the SecY/SEC61-alpha family.</text>
</comment>
<evidence type="ECO:0000256" key="3">
    <source>
        <dbReference type="ARBA" id="ARBA00022448"/>
    </source>
</evidence>
<dbReference type="Pfam" id="PF00344">
    <property type="entry name" value="SecY"/>
    <property type="match status" value="1"/>
</dbReference>
<keyword evidence="4 10" id="KW-0812">Transmembrane</keyword>
<dbReference type="AlphaFoldDB" id="A0A0G7ZN18"/>
<sequence>MIKEIFTNRKILKRILYTLIFILLFRLGTLITIPGVTLSDQDFAGDTNSQFLSLLNIIGGGGLLTFSIFALGVTPYITASIIIQLLSSDVIPYLTRLNKQGEKGRIKIEKITRIVTIFIAIIQAFAIVLAMNSSGFIEQGTLFNSEWAMILFAVLVMVTGSMVSIWIADQITMKGVGNGTSLLIATGIVARIPYKFENIWGSFINDDSFIFTGFMLVLFYLAIALMFVFLLSFFEISERRIPIQQTGKGLNLESDKQTYLPLKINPAGVVPVIFASAIITLPPTIAQFFPDSGFKEWVIINFSLTSALGLTLYGLLIIAFTYFYSQININPEETAKNFQKSSTFIVGVKPGKETETYLTKTVNSVATYGAFLLAFIAVLPFILTFFGVSQSAALGGTGLIILVSVGIDTTDQIKSRILAERTKAQAKTKAKVDKSYKIKKETENKKNRKNEDDWSL</sequence>
<feature type="transmembrane region" description="Helical" evidence="10">
    <location>
        <begin position="365"/>
        <end position="386"/>
    </location>
</feature>
<accession>A0A0G7ZN18</accession>
<keyword evidence="10" id="KW-1003">Cell membrane</keyword>
<evidence type="ECO:0000256" key="5">
    <source>
        <dbReference type="ARBA" id="ARBA00022927"/>
    </source>
</evidence>
<evidence type="ECO:0000313" key="15">
    <source>
        <dbReference type="EMBL" id="CRX36879.1"/>
    </source>
</evidence>
<dbReference type="HAMAP" id="MF_01465">
    <property type="entry name" value="SecY"/>
    <property type="match status" value="1"/>
</dbReference>
<reference evidence="16" key="1">
    <citation type="submission" date="2015-05" db="EMBL/GenBank/DDBJ databases">
        <authorList>
            <person name="Collingro A."/>
        </authorList>
    </citation>
    <scope>NUCLEOTIDE SEQUENCE [LARGE SCALE GENOMIC DNA]</scope>
    <source>
        <strain evidence="16">Ps</strain>
    </source>
</reference>
<evidence type="ECO:0000256" key="10">
    <source>
        <dbReference type="HAMAP-Rule" id="MF_01465"/>
    </source>
</evidence>
<dbReference type="InterPro" id="IPR023201">
    <property type="entry name" value="SecY_dom_sf"/>
</dbReference>
<organism evidence="15 16">
    <name type="scientific">Candidatus Hepatoplasma crinochetorum</name>
    <dbReference type="NCBI Taxonomy" id="295596"/>
    <lineage>
        <taxon>Bacteria</taxon>
        <taxon>Bacillati</taxon>
        <taxon>Mycoplasmatota</taxon>
        <taxon>Mollicutes</taxon>
        <taxon>Candidatus Hepatoplasmataceae</taxon>
        <taxon>Candidatus Hepatoplasma</taxon>
    </lineage>
</organism>
<evidence type="ECO:0000256" key="9">
    <source>
        <dbReference type="ARBA" id="ARBA00039733"/>
    </source>
</evidence>
<feature type="transmembrane region" description="Helical" evidence="10">
    <location>
        <begin position="392"/>
        <end position="410"/>
    </location>
</feature>
<feature type="transmembrane region" description="Helical" evidence="10">
    <location>
        <begin position="209"/>
        <end position="234"/>
    </location>
</feature>
<comment type="subunit">
    <text evidence="10">Component of the Sec protein translocase complex. Heterotrimer consisting of SecY, SecE and SecG subunits. The heterotrimers can form oligomers, although 1 heterotrimer is thought to be able to translocate proteins. Interacts with the ribosome. Interacts with SecDF, and other proteins may be involved. Interacts with SecA.</text>
</comment>
<feature type="transmembrane region" description="Helical" evidence="10">
    <location>
        <begin position="147"/>
        <end position="168"/>
    </location>
</feature>
<dbReference type="NCBIfam" id="TIGR00967">
    <property type="entry name" value="3a0501s007"/>
    <property type="match status" value="1"/>
</dbReference>
<comment type="function">
    <text evidence="10 11">The central subunit of the protein translocation channel SecYEG. Consists of two halves formed by TMs 1-5 and 6-10. These two domains form a lateral gate at the front which open onto the bilayer between TMs 2 and 7, and are clamped together by SecE at the back. The channel is closed by both a pore ring composed of hydrophobic SecY resides and a short helix (helix 2A) on the extracellular side of the membrane which forms a plug. The plug probably moves laterally to allow the channel to open. The ring and the pore may move independently.</text>
</comment>
<evidence type="ECO:0000256" key="14">
    <source>
        <dbReference type="SAM" id="MobiDB-lite"/>
    </source>
</evidence>
<feature type="transmembrane region" description="Helical" evidence="10">
    <location>
        <begin position="175"/>
        <end position="194"/>
    </location>
</feature>
<keyword evidence="8 10" id="KW-0472">Membrane</keyword>
<evidence type="ECO:0000256" key="2">
    <source>
        <dbReference type="ARBA" id="ARBA00005751"/>
    </source>
</evidence>
<dbReference type="PIRSF" id="PIRSF004557">
    <property type="entry name" value="SecY"/>
    <property type="match status" value="1"/>
</dbReference>
<evidence type="ECO:0000256" key="8">
    <source>
        <dbReference type="ARBA" id="ARBA00023136"/>
    </source>
</evidence>
<protein>
    <recommendedName>
        <fullName evidence="9 10">Protein translocase subunit SecY</fullName>
    </recommendedName>
</protein>
<dbReference type="FunFam" id="1.10.3370.10:FF:000001">
    <property type="entry name" value="Preprotein translocase subunit SecY"/>
    <property type="match status" value="1"/>
</dbReference>
<gene>
    <name evidence="10" type="primary">secY</name>
    <name evidence="15" type="ORF">HEPPS_00780</name>
</gene>
<comment type="subcellular location">
    <subcellularLocation>
        <location evidence="10">Cell membrane</location>
        <topology evidence="10">Multi-pass membrane protein</topology>
    </subcellularLocation>
    <subcellularLocation>
        <location evidence="1 12">Membrane</location>
        <topology evidence="1 12">Multi-pass membrane protein</topology>
    </subcellularLocation>
</comment>
<dbReference type="PROSITE" id="PS00755">
    <property type="entry name" value="SECY_1"/>
    <property type="match status" value="1"/>
</dbReference>
<dbReference type="GO" id="GO:0043952">
    <property type="term" value="P:protein transport by the Sec complex"/>
    <property type="evidence" value="ECO:0007669"/>
    <property type="project" value="UniProtKB-UniRule"/>
</dbReference>
<feature type="compositionally biased region" description="Basic and acidic residues" evidence="14">
    <location>
        <begin position="430"/>
        <end position="456"/>
    </location>
</feature>
<feature type="transmembrane region" description="Helical" evidence="10">
    <location>
        <begin position="297"/>
        <end position="324"/>
    </location>
</feature>
<dbReference type="PROSITE" id="PS00756">
    <property type="entry name" value="SECY_2"/>
    <property type="match status" value="1"/>
</dbReference>
<keyword evidence="7 10" id="KW-0811">Translocation</keyword>
<evidence type="ECO:0000256" key="6">
    <source>
        <dbReference type="ARBA" id="ARBA00022989"/>
    </source>
</evidence>
<feature type="transmembrane region" description="Helical" evidence="10">
    <location>
        <begin position="15"/>
        <end position="39"/>
    </location>
</feature>
<evidence type="ECO:0000256" key="7">
    <source>
        <dbReference type="ARBA" id="ARBA00023010"/>
    </source>
</evidence>
<feature type="transmembrane region" description="Helical" evidence="10">
    <location>
        <begin position="51"/>
        <end position="70"/>
    </location>
</feature>
<dbReference type="GO" id="GO:0065002">
    <property type="term" value="P:intracellular protein transmembrane transport"/>
    <property type="evidence" value="ECO:0007669"/>
    <property type="project" value="UniProtKB-UniRule"/>
</dbReference>
<dbReference type="InterPro" id="IPR026593">
    <property type="entry name" value="SecY"/>
</dbReference>
<evidence type="ECO:0000256" key="1">
    <source>
        <dbReference type="ARBA" id="ARBA00004141"/>
    </source>
</evidence>
<evidence type="ECO:0000313" key="16">
    <source>
        <dbReference type="Proteomes" id="UP000242141"/>
    </source>
</evidence>
<evidence type="ECO:0000256" key="13">
    <source>
        <dbReference type="RuleBase" id="RU004349"/>
    </source>
</evidence>
<feature type="region of interest" description="Disordered" evidence="14">
    <location>
        <begin position="427"/>
        <end position="456"/>
    </location>
</feature>
<evidence type="ECO:0000256" key="12">
    <source>
        <dbReference type="RuleBase" id="RU003484"/>
    </source>
</evidence>
<keyword evidence="6 10" id="KW-1133">Transmembrane helix</keyword>
<dbReference type="InterPro" id="IPR002208">
    <property type="entry name" value="SecY/SEC61-alpha"/>
</dbReference>
<feature type="transmembrane region" description="Helical" evidence="10">
    <location>
        <begin position="264"/>
        <end position="285"/>
    </location>
</feature>
<dbReference type="GO" id="GO:0006605">
    <property type="term" value="P:protein targeting"/>
    <property type="evidence" value="ECO:0007669"/>
    <property type="project" value="UniProtKB-UniRule"/>
</dbReference>
<keyword evidence="5 10" id="KW-0653">Protein transport</keyword>
<dbReference type="PANTHER" id="PTHR10906">
    <property type="entry name" value="SECY/SEC61-ALPHA FAMILY MEMBER"/>
    <property type="match status" value="1"/>
</dbReference>
<keyword evidence="3 10" id="KW-0813">Transport</keyword>
<name>A0A0G7ZN18_9MOLU</name>
<dbReference type="Gene3D" id="1.10.3370.10">
    <property type="entry name" value="SecY subunit domain"/>
    <property type="match status" value="1"/>
</dbReference>
<proteinExistence type="inferred from homology"/>
<dbReference type="PRINTS" id="PR00303">
    <property type="entry name" value="SECYTRNLCASE"/>
</dbReference>
<keyword evidence="16" id="KW-1185">Reference proteome</keyword>
<dbReference type="InterPro" id="IPR030659">
    <property type="entry name" value="SecY_CS"/>
</dbReference>
<feature type="transmembrane region" description="Helical" evidence="10">
    <location>
        <begin position="114"/>
        <end position="135"/>
    </location>
</feature>
<dbReference type="GO" id="GO:0005886">
    <property type="term" value="C:plasma membrane"/>
    <property type="evidence" value="ECO:0007669"/>
    <property type="project" value="UniProtKB-SubCell"/>
</dbReference>